<feature type="domain" description="RPGR-interacting protein 1 first C2" evidence="6">
    <location>
        <begin position="45"/>
        <end position="92"/>
    </location>
</feature>
<dbReference type="InterPro" id="IPR031139">
    <property type="entry name" value="RPGRIP1_fam"/>
</dbReference>
<dbReference type="Pfam" id="PF11618">
    <property type="entry name" value="C2-C2_1"/>
    <property type="match status" value="1"/>
</dbReference>
<evidence type="ECO:0000256" key="1">
    <source>
        <dbReference type="ARBA" id="ARBA00004138"/>
    </source>
</evidence>
<name>A0A183HV17_9BILA</name>
<dbReference type="InterPro" id="IPR021656">
    <property type="entry name" value="C2-C2_1"/>
</dbReference>
<evidence type="ECO:0000256" key="2">
    <source>
        <dbReference type="ARBA" id="ARBA00006042"/>
    </source>
</evidence>
<reference evidence="9" key="1">
    <citation type="submission" date="2016-06" db="UniProtKB">
        <authorList>
            <consortium name="WormBaseParasite"/>
        </authorList>
    </citation>
    <scope>IDENTIFICATION</scope>
</reference>
<evidence type="ECO:0000256" key="5">
    <source>
        <dbReference type="ARBA" id="ARBA00023273"/>
    </source>
</evidence>
<sequence>MKNLMAKLTEREAEITDLEMRLKMLAYDDQMPISCATTNKEKMETNELILHLSKIVISSDGLSQMGTAQPVMFLAIEFYDFELQTTPMLRGQE</sequence>
<accession>A0A183HV17</accession>
<evidence type="ECO:0000313" key="9">
    <source>
        <dbReference type="WBParaSite" id="OFLC_0001132901-mRNA-1"/>
    </source>
</evidence>
<dbReference type="SUPFAM" id="SSF49562">
    <property type="entry name" value="C2 domain (Calcium/lipid-binding domain, CaLB)"/>
    <property type="match status" value="1"/>
</dbReference>
<comment type="similarity">
    <text evidence="2">Belongs to the RPGRIP1 family.</text>
</comment>
<comment type="subcellular location">
    <subcellularLocation>
        <location evidence="1">Cell projection</location>
        <location evidence="1">Cilium</location>
    </subcellularLocation>
</comment>
<evidence type="ECO:0000256" key="3">
    <source>
        <dbReference type="ARBA" id="ARBA00023054"/>
    </source>
</evidence>
<organism evidence="9">
    <name type="scientific">Onchocerca flexuosa</name>
    <dbReference type="NCBI Taxonomy" id="387005"/>
    <lineage>
        <taxon>Eukaryota</taxon>
        <taxon>Metazoa</taxon>
        <taxon>Ecdysozoa</taxon>
        <taxon>Nematoda</taxon>
        <taxon>Chromadorea</taxon>
        <taxon>Rhabditida</taxon>
        <taxon>Spirurina</taxon>
        <taxon>Spiruromorpha</taxon>
        <taxon>Filarioidea</taxon>
        <taxon>Onchocercidae</taxon>
        <taxon>Onchocerca</taxon>
    </lineage>
</organism>
<dbReference type="Proteomes" id="UP000267606">
    <property type="component" value="Unassembled WGS sequence"/>
</dbReference>
<evidence type="ECO:0000313" key="7">
    <source>
        <dbReference type="EMBL" id="VDO75679.1"/>
    </source>
</evidence>
<dbReference type="InterPro" id="IPR035892">
    <property type="entry name" value="C2_domain_sf"/>
</dbReference>
<proteinExistence type="inferred from homology"/>
<evidence type="ECO:0000256" key="4">
    <source>
        <dbReference type="ARBA" id="ARBA00023069"/>
    </source>
</evidence>
<dbReference type="WBParaSite" id="OFLC_0001132901-mRNA-1">
    <property type="protein sequence ID" value="OFLC_0001132901-mRNA-1"/>
    <property type="gene ID" value="OFLC_0001132901"/>
</dbReference>
<evidence type="ECO:0000259" key="6">
    <source>
        <dbReference type="Pfam" id="PF11618"/>
    </source>
</evidence>
<protein>
    <submittedName>
        <fullName evidence="9">C2-C2_1 domain-containing protein</fullName>
    </submittedName>
</protein>
<keyword evidence="8" id="KW-1185">Reference proteome</keyword>
<dbReference type="PANTHER" id="PTHR14240">
    <property type="entry name" value="RETINITIS PIGMENTOSA GTPASE REGULATOR-INTERACTING PROTEIN"/>
    <property type="match status" value="1"/>
</dbReference>
<dbReference type="GO" id="GO:0005929">
    <property type="term" value="C:cilium"/>
    <property type="evidence" value="ECO:0007669"/>
    <property type="project" value="UniProtKB-SubCell"/>
</dbReference>
<reference evidence="7 8" key="2">
    <citation type="submission" date="2018-11" db="EMBL/GenBank/DDBJ databases">
        <authorList>
            <consortium name="Pathogen Informatics"/>
        </authorList>
    </citation>
    <scope>NUCLEOTIDE SEQUENCE [LARGE SCALE GENOMIC DNA]</scope>
</reference>
<keyword evidence="5" id="KW-0966">Cell projection</keyword>
<keyword evidence="4" id="KW-0969">Cilium</keyword>
<dbReference type="AlphaFoldDB" id="A0A183HV17"/>
<dbReference type="GO" id="GO:0005856">
    <property type="term" value="C:cytoskeleton"/>
    <property type="evidence" value="ECO:0007669"/>
    <property type="project" value="UniProtKB-ARBA"/>
</dbReference>
<evidence type="ECO:0000313" key="8">
    <source>
        <dbReference type="Proteomes" id="UP000267606"/>
    </source>
</evidence>
<keyword evidence="3" id="KW-0175">Coiled coil</keyword>
<dbReference type="Gene3D" id="2.60.40.150">
    <property type="entry name" value="C2 domain"/>
    <property type="match status" value="1"/>
</dbReference>
<gene>
    <name evidence="7" type="ORF">OFLC_LOCUS11328</name>
</gene>
<dbReference type="EMBL" id="UZAJ01016252">
    <property type="protein sequence ID" value="VDO75679.1"/>
    <property type="molecule type" value="Genomic_DNA"/>
</dbReference>